<dbReference type="EMBL" id="JAKMXF010000354">
    <property type="protein sequence ID" value="KAI6646677.1"/>
    <property type="molecule type" value="Genomic_DNA"/>
</dbReference>
<sequence>MATNEPVIIQKEEVKQKPTEDSGDVTGEGETKVKEVGQRRPQATPPSSMERDCLLPLAQRISWEETEKMIHWYSIKEEDYKDMESSIHLLIYLTRHRLLRIDRFRQALAYAGNKVAGYYLDILDEYKNREDIARKSQYAKAAATKLLFFLKQELTMADVCKLSVYLDTKPKKSLDFVSVIESLVSEQKISWRKERNYIILVKIGRRELARRYIKMDWSFIEVLKDEWFKFGINCGIDDLRSRDSPNDCTMDVGEFEEKEGKLFEGEQRIEFNLF</sequence>
<dbReference type="Proteomes" id="UP001165289">
    <property type="component" value="Unassembled WGS sequence"/>
</dbReference>
<comment type="caution">
    <text evidence="2">The sequence shown here is derived from an EMBL/GenBank/DDBJ whole genome shotgun (WGS) entry which is preliminary data.</text>
</comment>
<evidence type="ECO:0000313" key="2">
    <source>
        <dbReference type="EMBL" id="KAI6646677.1"/>
    </source>
</evidence>
<accession>A0AAV7JD38</accession>
<evidence type="ECO:0000313" key="3">
    <source>
        <dbReference type="Proteomes" id="UP001165289"/>
    </source>
</evidence>
<keyword evidence="3" id="KW-1185">Reference proteome</keyword>
<gene>
    <name evidence="2" type="ORF">LOD99_12798</name>
</gene>
<feature type="region of interest" description="Disordered" evidence="1">
    <location>
        <begin position="1"/>
        <end position="50"/>
    </location>
</feature>
<organism evidence="2 3">
    <name type="scientific">Oopsacas minuta</name>
    <dbReference type="NCBI Taxonomy" id="111878"/>
    <lineage>
        <taxon>Eukaryota</taxon>
        <taxon>Metazoa</taxon>
        <taxon>Porifera</taxon>
        <taxon>Hexactinellida</taxon>
        <taxon>Hexasterophora</taxon>
        <taxon>Lyssacinosida</taxon>
        <taxon>Leucopsacidae</taxon>
        <taxon>Oopsacas</taxon>
    </lineage>
</organism>
<proteinExistence type="predicted"/>
<name>A0AAV7JD38_9METZ</name>
<feature type="compositionally biased region" description="Basic and acidic residues" evidence="1">
    <location>
        <begin position="10"/>
        <end position="20"/>
    </location>
</feature>
<evidence type="ECO:0000256" key="1">
    <source>
        <dbReference type="SAM" id="MobiDB-lite"/>
    </source>
</evidence>
<dbReference type="AlphaFoldDB" id="A0AAV7JD38"/>
<reference evidence="2 3" key="1">
    <citation type="journal article" date="2023" name="BMC Biol.">
        <title>The compact genome of the sponge Oopsacas minuta (Hexactinellida) is lacking key metazoan core genes.</title>
        <authorList>
            <person name="Santini S."/>
            <person name="Schenkelaars Q."/>
            <person name="Jourda C."/>
            <person name="Duchesne M."/>
            <person name="Belahbib H."/>
            <person name="Rocher C."/>
            <person name="Selva M."/>
            <person name="Riesgo A."/>
            <person name="Vervoort M."/>
            <person name="Leys S.P."/>
            <person name="Kodjabachian L."/>
            <person name="Le Bivic A."/>
            <person name="Borchiellini C."/>
            <person name="Claverie J.M."/>
            <person name="Renard E."/>
        </authorList>
    </citation>
    <scope>NUCLEOTIDE SEQUENCE [LARGE SCALE GENOMIC DNA]</scope>
    <source>
        <strain evidence="2">SPO-2</strain>
    </source>
</reference>
<protein>
    <submittedName>
        <fullName evidence="2">Uncharacterized protein</fullName>
    </submittedName>
</protein>
<feature type="compositionally biased region" description="Basic and acidic residues" evidence="1">
    <location>
        <begin position="29"/>
        <end position="38"/>
    </location>
</feature>